<name>A0ABX1GP13_9FLAO</name>
<evidence type="ECO:0000256" key="5">
    <source>
        <dbReference type="ARBA" id="ARBA00022932"/>
    </source>
</evidence>
<evidence type="ECO:0000256" key="3">
    <source>
        <dbReference type="ARBA" id="ARBA00022695"/>
    </source>
</evidence>
<dbReference type="InterPro" id="IPR011708">
    <property type="entry name" value="DNA_pol3_alpha_NTPase_dom"/>
</dbReference>
<feature type="domain" description="DNA polymerase III alpha subunit finger" evidence="11">
    <location>
        <begin position="495"/>
        <end position="663"/>
    </location>
</feature>
<keyword evidence="5" id="KW-0239">DNA-directed DNA polymerase</keyword>
<dbReference type="InterPro" id="IPR004013">
    <property type="entry name" value="PHP_dom"/>
</dbReference>
<evidence type="ECO:0000259" key="11">
    <source>
        <dbReference type="Pfam" id="PF17657"/>
    </source>
</evidence>
<keyword evidence="3" id="KW-0548">Nucleotidyltransferase</keyword>
<dbReference type="SUPFAM" id="SSF89550">
    <property type="entry name" value="PHP domain-like"/>
    <property type="match status" value="1"/>
</dbReference>
<proteinExistence type="predicted"/>
<dbReference type="Gene3D" id="1.10.150.870">
    <property type="match status" value="1"/>
</dbReference>
<evidence type="ECO:0000256" key="7">
    <source>
        <dbReference type="SAM" id="MobiDB-lite"/>
    </source>
</evidence>
<dbReference type="InterPro" id="IPR029460">
    <property type="entry name" value="DNAPol_HHH"/>
</dbReference>
<keyword evidence="4" id="KW-0235">DNA replication</keyword>
<feature type="domain" description="Bacterial DNA polymerase III alpha subunit NTPase" evidence="9">
    <location>
        <begin position="253"/>
        <end position="488"/>
    </location>
</feature>
<dbReference type="Proteomes" id="UP000718451">
    <property type="component" value="Unassembled WGS sequence"/>
</dbReference>
<feature type="domain" description="DNA polymerase helix-hairpin-helix motif" evidence="10">
    <location>
        <begin position="735"/>
        <end position="821"/>
    </location>
</feature>
<evidence type="ECO:0000313" key="13">
    <source>
        <dbReference type="Proteomes" id="UP000718451"/>
    </source>
</evidence>
<feature type="region of interest" description="Disordered" evidence="7">
    <location>
        <begin position="987"/>
        <end position="1006"/>
    </location>
</feature>
<dbReference type="EC" id="2.7.7.7" evidence="1"/>
<dbReference type="EMBL" id="JAAWWL010000001">
    <property type="protein sequence ID" value="NKI30805.1"/>
    <property type="molecule type" value="Genomic_DNA"/>
</dbReference>
<dbReference type="PANTHER" id="PTHR32294">
    <property type="entry name" value="DNA POLYMERASE III SUBUNIT ALPHA"/>
    <property type="match status" value="1"/>
</dbReference>
<dbReference type="Pfam" id="PF14579">
    <property type="entry name" value="HHH_6"/>
    <property type="match status" value="1"/>
</dbReference>
<organism evidence="12 13">
    <name type="scientific">Croceivirga thetidis</name>
    <dbReference type="NCBI Taxonomy" id="2721623"/>
    <lineage>
        <taxon>Bacteria</taxon>
        <taxon>Pseudomonadati</taxon>
        <taxon>Bacteroidota</taxon>
        <taxon>Flavobacteriia</taxon>
        <taxon>Flavobacteriales</taxon>
        <taxon>Flavobacteriaceae</taxon>
        <taxon>Croceivirga</taxon>
    </lineage>
</organism>
<dbReference type="Pfam" id="PF02811">
    <property type="entry name" value="PHP"/>
    <property type="match status" value="1"/>
</dbReference>
<evidence type="ECO:0000259" key="10">
    <source>
        <dbReference type="Pfam" id="PF14579"/>
    </source>
</evidence>
<accession>A0ABX1GP13</accession>
<evidence type="ECO:0000256" key="1">
    <source>
        <dbReference type="ARBA" id="ARBA00012417"/>
    </source>
</evidence>
<sequence length="1006" mass="116416">MYLNCHTYYSLRFGTFSEQELLQLAQENQIKQLVLTDINNTSACLNFVREAPKYDVRPILGIDFRKGVETCFIGIARNNAGYQELNELLSYHLHGDLKIPERAPILKNAVVVYPFETVLLNELDGFLPHEFIGISIRDLRRLPFSRLKTYRDKLVVQQPVTFRNKRDYNAHRLLRAIDNNVLLSKLEESELASEEDRMHSLENLVEAFSEYPFILENTQKLLEQCSIHFDFSTNRIPQNLKYYTGSKKEDEALLHKLCYDGLPKRYETISVTVQNRLDKELELIKKMGFVSYFLINWNIISHAREQGFFYVGRGSGANSIVAYLLQITDVDPIELDLYFERFINLYRANPPDFDIDFSWRDREAMTQYIFDRFDHVALVGTYVTFKYKGVVRELGKVFGLPKSEIDALSNGVVSTPKSDSVVRLVLKYGKLIEGMPNYVSVHASGILISEKPLHHFSATFMPPKGFATVHFDMVIAEDVGLFKFDILAQRGLGKIKDTLGIVAYNQPEKANFDIHDVKRFYKDPIINNMVKTAQCMGCFYVESPAMRMLLKKLEVDNYLGLVAASSIIRPGVSKSGMMREYILRHRNPGRAEREAHPVMLDIMPETYGVMVYQEDVIKVAHFFADLDLGEADVLRRGMSGKFRSRAEFEKVKEKFRTNCIKKGYDEQLIDEIWYQVASFAGYAFAKGHSASYAVESYQSLYLRAYFPLEYMVAVLNNGGGFYRAEFYIHDARMLGATIHPPCINQSYGANVIYGTHIYLGMMYLRELEERVMQRIIKERETNGKFTSLENFIDRVFISIEQISILVRIDAFRFTGINKHELLWKAHMLLGKSKRIDHPKLFPPKRGKFRIPKLDTTPLETAFEQWELLGFPLCTPFDLLKEPLLSKNGQRDLQRYLNKKIDIYGYLVTVKNTSTHTGKRMYFATLIDQYGEVFDTVLFPPVAAKYPFRGKGIYRFYGKVVSEFGFLSIEVIKMQKQDFIQDPRYAEMKTSRKKDITNQTKSRGRNK</sequence>
<evidence type="ECO:0000259" key="8">
    <source>
        <dbReference type="Pfam" id="PF02811"/>
    </source>
</evidence>
<comment type="catalytic activity">
    <reaction evidence="6">
        <text>DNA(n) + a 2'-deoxyribonucleoside 5'-triphosphate = DNA(n+1) + diphosphate</text>
        <dbReference type="Rhea" id="RHEA:22508"/>
        <dbReference type="Rhea" id="RHEA-COMP:17339"/>
        <dbReference type="Rhea" id="RHEA-COMP:17340"/>
        <dbReference type="ChEBI" id="CHEBI:33019"/>
        <dbReference type="ChEBI" id="CHEBI:61560"/>
        <dbReference type="ChEBI" id="CHEBI:173112"/>
        <dbReference type="EC" id="2.7.7.7"/>
    </reaction>
</comment>
<dbReference type="InterPro" id="IPR040982">
    <property type="entry name" value="DNA_pol3_finger"/>
</dbReference>
<evidence type="ECO:0000256" key="6">
    <source>
        <dbReference type="ARBA" id="ARBA00049244"/>
    </source>
</evidence>
<dbReference type="InterPro" id="IPR004805">
    <property type="entry name" value="DnaE2/DnaE/PolC"/>
</dbReference>
<evidence type="ECO:0000259" key="9">
    <source>
        <dbReference type="Pfam" id="PF07733"/>
    </source>
</evidence>
<evidence type="ECO:0000256" key="4">
    <source>
        <dbReference type="ARBA" id="ARBA00022705"/>
    </source>
</evidence>
<reference evidence="12 13" key="1">
    <citation type="submission" date="2020-04" db="EMBL/GenBank/DDBJ databases">
        <authorList>
            <person name="Yoon J."/>
        </authorList>
    </citation>
    <scope>NUCLEOTIDE SEQUENCE [LARGE SCALE GENOMIC DNA]</scope>
    <source>
        <strain evidence="12 13">DJ-13</strain>
    </source>
</reference>
<evidence type="ECO:0000256" key="2">
    <source>
        <dbReference type="ARBA" id="ARBA00022679"/>
    </source>
</evidence>
<dbReference type="Pfam" id="PF17657">
    <property type="entry name" value="DNA_pol3_finger"/>
    <property type="match status" value="1"/>
</dbReference>
<comment type="caution">
    <text evidence="12">The sequence shown here is derived from an EMBL/GenBank/DDBJ whole genome shotgun (WGS) entry which is preliminary data.</text>
</comment>
<dbReference type="RefSeq" id="WP_168552031.1">
    <property type="nucleotide sequence ID" value="NZ_JAAWWL010000001.1"/>
</dbReference>
<dbReference type="CDD" id="cd04485">
    <property type="entry name" value="DnaE_OBF"/>
    <property type="match status" value="1"/>
</dbReference>
<dbReference type="Gene3D" id="3.20.20.140">
    <property type="entry name" value="Metal-dependent hydrolases"/>
    <property type="match status" value="2"/>
</dbReference>
<keyword evidence="13" id="KW-1185">Reference proteome</keyword>
<keyword evidence="2" id="KW-0808">Transferase</keyword>
<feature type="domain" description="PHP" evidence="8">
    <location>
        <begin position="3"/>
        <end position="93"/>
    </location>
</feature>
<protein>
    <recommendedName>
        <fullName evidence="1">DNA-directed DNA polymerase</fullName>
        <ecNumber evidence="1">2.7.7.7</ecNumber>
    </recommendedName>
</protein>
<dbReference type="InterPro" id="IPR016195">
    <property type="entry name" value="Pol/histidinol_Pase-like"/>
</dbReference>
<gene>
    <name evidence="12" type="ORF">HCU67_02540</name>
</gene>
<evidence type="ECO:0000313" key="12">
    <source>
        <dbReference type="EMBL" id="NKI30805.1"/>
    </source>
</evidence>
<dbReference type="Pfam" id="PF07733">
    <property type="entry name" value="DNA_pol3_alpha"/>
    <property type="match status" value="1"/>
</dbReference>
<dbReference type="NCBIfam" id="TIGR00594">
    <property type="entry name" value="polc"/>
    <property type="match status" value="1"/>
</dbReference>